<reference evidence="2" key="1">
    <citation type="journal article" date="2013" name="Nat. Genet.">
        <title>The wheat powdery mildew genome shows the unique evolution of an obligate biotroph.</title>
        <authorList>
            <person name="Wicker T."/>
            <person name="Oberhaensli S."/>
            <person name="Parlange F."/>
            <person name="Buchmann J.P."/>
            <person name="Shatalina M."/>
            <person name="Roffler S."/>
            <person name="Ben-David R."/>
            <person name="Dolezel J."/>
            <person name="Simkova H."/>
            <person name="Schulze-Lefert P."/>
            <person name="Spanu P.D."/>
            <person name="Bruggmann R."/>
            <person name="Amselem J."/>
            <person name="Quesneville H."/>
            <person name="Ver Loren van Themaat E."/>
            <person name="Paape T."/>
            <person name="Shimizu K.K."/>
            <person name="Keller B."/>
        </authorList>
    </citation>
    <scope>NUCLEOTIDE SEQUENCE [LARGE SCALE GENOMIC DNA]</scope>
    <source>
        <strain evidence="2">96224</strain>
    </source>
</reference>
<dbReference type="InterPro" id="IPR018790">
    <property type="entry name" value="DUF2358"/>
</dbReference>
<dbReference type="OrthoDB" id="5329385at2759"/>
<dbReference type="Proteomes" id="UP000053110">
    <property type="component" value="Unassembled WGS sequence"/>
</dbReference>
<proteinExistence type="predicted"/>
<sequence length="289" mass="32105">MLTHIRLPRHLSQTFTSVAIRAYQSSIATKSTKFQTGESPGRIQQYFITVNRDPNLCADFITPGPHTNSEAGKKQATLRTTPKECPLITYVALRILQERLPTLLQKPLPPEILSPQITLHLFPSTHPHLPTVTGRVAYSAALWTSPIAWGRLPLISNVKLQIISERMIRQASTSTTPAERKEQLVVRWCTVGKPQEQGIGALYHGINTIKSTEFTGLFIFDFDEEGRILVHTIEHAQEGGNWERGVGAKVVALTDWLLGGMKGDGHGEGAPCPVFWSEDLGKTTERKLK</sequence>
<name>A0A656KLI8_BLUGR</name>
<evidence type="ECO:0000313" key="1">
    <source>
        <dbReference type="EMBL" id="EPQ65226.1"/>
    </source>
</evidence>
<protein>
    <recommendedName>
        <fullName evidence="3">Chromosome transmission fidelity protein 4</fullName>
    </recommendedName>
</protein>
<dbReference type="InterPro" id="IPR031342">
    <property type="entry name" value="Mug163-like"/>
</dbReference>
<organism evidence="1 2">
    <name type="scientific">Blumeria graminis f. sp. tritici 96224</name>
    <dbReference type="NCBI Taxonomy" id="1268274"/>
    <lineage>
        <taxon>Eukaryota</taxon>
        <taxon>Fungi</taxon>
        <taxon>Dikarya</taxon>
        <taxon>Ascomycota</taxon>
        <taxon>Pezizomycotina</taxon>
        <taxon>Leotiomycetes</taxon>
        <taxon>Erysiphales</taxon>
        <taxon>Erysiphaceae</taxon>
        <taxon>Blumeria</taxon>
    </lineage>
</organism>
<dbReference type="PANTHER" id="PTHR31094">
    <property type="entry name" value="RIKEN CDNA 2310061I04 GENE"/>
    <property type="match status" value="1"/>
</dbReference>
<dbReference type="AlphaFoldDB" id="A0A656KLI8"/>
<gene>
    <name evidence="1" type="ORF">BGT96224_5335</name>
</gene>
<evidence type="ECO:0000313" key="2">
    <source>
        <dbReference type="Proteomes" id="UP000053110"/>
    </source>
</evidence>
<accession>A0A656KLI8</accession>
<evidence type="ECO:0008006" key="3">
    <source>
        <dbReference type="Google" id="ProtNLM"/>
    </source>
</evidence>
<dbReference type="Pfam" id="PF17119">
    <property type="entry name" value="MMU163"/>
    <property type="match status" value="2"/>
</dbReference>
<dbReference type="EMBL" id="KE375032">
    <property type="protein sequence ID" value="EPQ65226.1"/>
    <property type="molecule type" value="Genomic_DNA"/>
</dbReference>
<dbReference type="PANTHER" id="PTHR31094:SF2">
    <property type="entry name" value="RIKEN CDNA 2310061I04 GENE"/>
    <property type="match status" value="1"/>
</dbReference>